<accession>A0A1B7N885</accession>
<proteinExistence type="predicted"/>
<dbReference type="InParanoid" id="A0A1B7N885"/>
<feature type="transmembrane region" description="Helical" evidence="1">
    <location>
        <begin position="89"/>
        <end position="107"/>
    </location>
</feature>
<gene>
    <name evidence="2" type="ORF">K503DRAFT_780973</name>
</gene>
<evidence type="ECO:0000313" key="3">
    <source>
        <dbReference type="Proteomes" id="UP000092154"/>
    </source>
</evidence>
<feature type="transmembrane region" description="Helical" evidence="1">
    <location>
        <begin position="119"/>
        <end position="140"/>
    </location>
</feature>
<name>A0A1B7N885_9AGAM</name>
<keyword evidence="1" id="KW-0812">Transmembrane</keyword>
<evidence type="ECO:0000256" key="1">
    <source>
        <dbReference type="SAM" id="Phobius"/>
    </source>
</evidence>
<protein>
    <submittedName>
        <fullName evidence="2">Uncharacterized protein</fullName>
    </submittedName>
</protein>
<sequence length="287" mass="31981">MTIISNGPNLSPIISYFRRESYFGGTILTLIEGVIDGVPISPALTFGLEFELVWMNPSHILSKALVLQGSSPTTFSCIILYFVEDWIGIVVNAMLYGELLSCVIIIARLYAMYQRSRKILILFTLTFLAIRIASGVIAVITNIEYTSGVWIVVKHFHEVQRPSTGWSVGDCFTVLVKTHVFYFASSTPVLLFLPFSSATSLQSSLYANLLLEFRGRGDFLQLARAVQMSILGPRLIFAVREYHANLIAKSDGGAGMISVASRSVYTYQLEVFRVSYICTSQRQTQLE</sequence>
<reference evidence="2 3" key="1">
    <citation type="submission" date="2016-06" db="EMBL/GenBank/DDBJ databases">
        <title>Comparative genomics of the ectomycorrhizal sister species Rhizopogon vinicolor and Rhizopogon vesiculosus (Basidiomycota: Boletales) reveals a divergence of the mating type B locus.</title>
        <authorList>
            <consortium name="DOE Joint Genome Institute"/>
            <person name="Mujic A.B."/>
            <person name="Kuo A."/>
            <person name="Tritt A."/>
            <person name="Lipzen A."/>
            <person name="Chen C."/>
            <person name="Johnson J."/>
            <person name="Sharma A."/>
            <person name="Barry K."/>
            <person name="Grigoriev I.V."/>
            <person name="Spatafora J.W."/>
        </authorList>
    </citation>
    <scope>NUCLEOTIDE SEQUENCE [LARGE SCALE GENOMIC DNA]</scope>
    <source>
        <strain evidence="2 3">AM-OR11-026</strain>
    </source>
</reference>
<dbReference type="EMBL" id="KV448192">
    <property type="protein sequence ID" value="OAX41048.1"/>
    <property type="molecule type" value="Genomic_DNA"/>
</dbReference>
<dbReference type="Proteomes" id="UP000092154">
    <property type="component" value="Unassembled WGS sequence"/>
</dbReference>
<evidence type="ECO:0000313" key="2">
    <source>
        <dbReference type="EMBL" id="OAX41048.1"/>
    </source>
</evidence>
<organism evidence="2 3">
    <name type="scientific">Rhizopogon vinicolor AM-OR11-026</name>
    <dbReference type="NCBI Taxonomy" id="1314800"/>
    <lineage>
        <taxon>Eukaryota</taxon>
        <taxon>Fungi</taxon>
        <taxon>Dikarya</taxon>
        <taxon>Basidiomycota</taxon>
        <taxon>Agaricomycotina</taxon>
        <taxon>Agaricomycetes</taxon>
        <taxon>Agaricomycetidae</taxon>
        <taxon>Boletales</taxon>
        <taxon>Suillineae</taxon>
        <taxon>Rhizopogonaceae</taxon>
        <taxon>Rhizopogon</taxon>
    </lineage>
</organism>
<dbReference type="AlphaFoldDB" id="A0A1B7N885"/>
<keyword evidence="1" id="KW-1133">Transmembrane helix</keyword>
<keyword evidence="3" id="KW-1185">Reference proteome</keyword>
<keyword evidence="1" id="KW-0472">Membrane</keyword>